<dbReference type="InterPro" id="IPR013321">
    <property type="entry name" value="Arc_rbn_hlx_hlx"/>
</dbReference>
<reference evidence="2 3" key="1">
    <citation type="submission" date="2005-10" db="EMBL/GenBank/DDBJ databases">
        <title>Complete sequence of Geobacter metallireducens GS-15.</title>
        <authorList>
            <consortium name="US DOE Joint Genome Institute"/>
            <person name="Copeland A."/>
            <person name="Lucas S."/>
            <person name="Lapidus A."/>
            <person name="Barry K."/>
            <person name="Detter J.C."/>
            <person name="Glavina T."/>
            <person name="Hammon N."/>
            <person name="Israni S."/>
            <person name="Pitluck S."/>
            <person name="Di Bartolo G."/>
            <person name="Chain P."/>
            <person name="Schmutz J."/>
            <person name="Larimer F."/>
            <person name="Land M."/>
            <person name="Kyrpides N."/>
            <person name="Ivanova N."/>
            <person name="Richardson P."/>
        </authorList>
    </citation>
    <scope>NUCLEOTIDE SEQUENCE [LARGE SCALE GENOMIC DNA]</scope>
    <source>
        <strain evidence="3">ATCC 53774 / DSM 7210 / GS-15</strain>
    </source>
</reference>
<gene>
    <name evidence="2" type="ordered locus">Gmet_1656</name>
</gene>
<dbReference type="EMBL" id="CP000148">
    <property type="protein sequence ID" value="ABB31887.1"/>
    <property type="molecule type" value="Genomic_DNA"/>
</dbReference>
<protein>
    <submittedName>
        <fullName evidence="2">Uncharacterized protein</fullName>
    </submittedName>
</protein>
<proteinExistence type="predicted"/>
<dbReference type="InterPro" id="IPR010985">
    <property type="entry name" value="Ribbon_hlx_hlx"/>
</dbReference>
<evidence type="ECO:0000313" key="3">
    <source>
        <dbReference type="Proteomes" id="UP000007073"/>
    </source>
</evidence>
<feature type="compositionally biased region" description="Basic and acidic residues" evidence="1">
    <location>
        <begin position="31"/>
        <end position="48"/>
    </location>
</feature>
<feature type="region of interest" description="Disordered" evidence="1">
    <location>
        <begin position="1"/>
        <end position="77"/>
    </location>
</feature>
<dbReference type="Gene3D" id="1.10.1220.10">
    <property type="entry name" value="Met repressor-like"/>
    <property type="match status" value="1"/>
</dbReference>
<sequence>MNSEPLEGQMALFETPAEPEKKKPAPKKAARGKDSETPKKKEVKKVVAREQAATRKPSQKARGKSKGTAKARSTSGLVPEGDVRLTANIREDLHLKLKIAAAHKRTTIGELIEMLVAKHLK</sequence>
<dbReference type="KEGG" id="gme:Gmet_1656"/>
<dbReference type="RefSeq" id="WP_004511407.1">
    <property type="nucleotide sequence ID" value="NC_007517.1"/>
</dbReference>
<evidence type="ECO:0000256" key="1">
    <source>
        <dbReference type="SAM" id="MobiDB-lite"/>
    </source>
</evidence>
<dbReference type="SUPFAM" id="SSF47598">
    <property type="entry name" value="Ribbon-helix-helix"/>
    <property type="match status" value="1"/>
</dbReference>
<reference evidence="2 3" key="2">
    <citation type="journal article" date="2009" name="BMC Microbiol.">
        <title>The genome sequence of Geobacter metallireducens: features of metabolism, physiology and regulation common and dissimilar to Geobacter sulfurreducens.</title>
        <authorList>
            <person name="Aklujkar M."/>
            <person name="Krushkal J."/>
            <person name="DiBartolo G."/>
            <person name="Lapidus A."/>
            <person name="Land M.L."/>
            <person name="Lovley D.R."/>
        </authorList>
    </citation>
    <scope>NUCLEOTIDE SEQUENCE [LARGE SCALE GENOMIC DNA]</scope>
    <source>
        <strain evidence="3">ATCC 53774 / DSM 7210 / GS-15</strain>
    </source>
</reference>
<accession>Q39V37</accession>
<dbReference type="Proteomes" id="UP000007073">
    <property type="component" value="Chromosome"/>
</dbReference>
<keyword evidence="3" id="KW-1185">Reference proteome</keyword>
<dbReference type="HOGENOM" id="CLU_2093333_0_0_7"/>
<evidence type="ECO:0000313" key="2">
    <source>
        <dbReference type="EMBL" id="ABB31887.1"/>
    </source>
</evidence>
<dbReference type="STRING" id="269799.Gmet_1656"/>
<name>Q39V37_GEOMG</name>
<organism evidence="2 3">
    <name type="scientific">Geobacter metallireducens (strain ATCC 53774 / DSM 7210 / GS-15)</name>
    <dbReference type="NCBI Taxonomy" id="269799"/>
    <lineage>
        <taxon>Bacteria</taxon>
        <taxon>Pseudomonadati</taxon>
        <taxon>Thermodesulfobacteriota</taxon>
        <taxon>Desulfuromonadia</taxon>
        <taxon>Geobacterales</taxon>
        <taxon>Geobacteraceae</taxon>
        <taxon>Geobacter</taxon>
    </lineage>
</organism>
<feature type="compositionally biased region" description="Basic residues" evidence="1">
    <location>
        <begin position="57"/>
        <end position="69"/>
    </location>
</feature>
<dbReference type="AlphaFoldDB" id="Q39V37"/>
<dbReference type="GO" id="GO:0006355">
    <property type="term" value="P:regulation of DNA-templated transcription"/>
    <property type="evidence" value="ECO:0007669"/>
    <property type="project" value="InterPro"/>
</dbReference>